<keyword evidence="2" id="KW-1185">Reference proteome</keyword>
<feature type="non-terminal residue" evidence="1">
    <location>
        <position position="55"/>
    </location>
</feature>
<proteinExistence type="predicted"/>
<dbReference type="GO" id="GO:0004743">
    <property type="term" value="F:pyruvate kinase activity"/>
    <property type="evidence" value="ECO:0007669"/>
    <property type="project" value="InterPro"/>
</dbReference>
<evidence type="ECO:0000313" key="1">
    <source>
        <dbReference type="EMBL" id="KAH9290200.1"/>
    </source>
</evidence>
<dbReference type="InterPro" id="IPR040442">
    <property type="entry name" value="Pyrv_kinase-like_dom_sf"/>
</dbReference>
<organism evidence="1 2">
    <name type="scientific">Taxus chinensis</name>
    <name type="common">Chinese yew</name>
    <name type="synonym">Taxus wallichiana var. chinensis</name>
    <dbReference type="NCBI Taxonomy" id="29808"/>
    <lineage>
        <taxon>Eukaryota</taxon>
        <taxon>Viridiplantae</taxon>
        <taxon>Streptophyta</taxon>
        <taxon>Embryophyta</taxon>
        <taxon>Tracheophyta</taxon>
        <taxon>Spermatophyta</taxon>
        <taxon>Pinopsida</taxon>
        <taxon>Pinidae</taxon>
        <taxon>Conifers II</taxon>
        <taxon>Cupressales</taxon>
        <taxon>Taxaceae</taxon>
        <taxon>Taxus</taxon>
    </lineage>
</organism>
<dbReference type="AlphaFoldDB" id="A0AA38F5Z7"/>
<evidence type="ECO:0000313" key="2">
    <source>
        <dbReference type="Proteomes" id="UP000824469"/>
    </source>
</evidence>
<gene>
    <name evidence="1" type="ORF">KI387_034317</name>
</gene>
<dbReference type="Gene3D" id="3.20.20.60">
    <property type="entry name" value="Phosphoenolpyruvate-binding domains"/>
    <property type="match status" value="1"/>
</dbReference>
<comment type="caution">
    <text evidence="1">The sequence shown here is derived from an EMBL/GenBank/DDBJ whole genome shotgun (WGS) entry which is preliminary data.</text>
</comment>
<sequence>DWHRNVIRNVRKMNEEKGYAVAILMDTEGSEIHMGDFGGAVSVKAELTEISILIM</sequence>
<dbReference type="Gene3D" id="2.40.33.10">
    <property type="entry name" value="PK beta-barrel domain-like"/>
    <property type="match status" value="1"/>
</dbReference>
<dbReference type="InterPro" id="IPR015806">
    <property type="entry name" value="Pyrv_Knase_insert_dom_sf"/>
</dbReference>
<accession>A0AA38F5Z7</accession>
<protein>
    <submittedName>
        <fullName evidence="1">Uncharacterized protein</fullName>
    </submittedName>
</protein>
<feature type="non-terminal residue" evidence="1">
    <location>
        <position position="1"/>
    </location>
</feature>
<dbReference type="EMBL" id="JAHRHJ020003813">
    <property type="protein sequence ID" value="KAH9290200.1"/>
    <property type="molecule type" value="Genomic_DNA"/>
</dbReference>
<dbReference type="Proteomes" id="UP000824469">
    <property type="component" value="Unassembled WGS sequence"/>
</dbReference>
<reference evidence="1 2" key="1">
    <citation type="journal article" date="2021" name="Nat. Plants">
        <title>The Taxus genome provides insights into paclitaxel biosynthesis.</title>
        <authorList>
            <person name="Xiong X."/>
            <person name="Gou J."/>
            <person name="Liao Q."/>
            <person name="Li Y."/>
            <person name="Zhou Q."/>
            <person name="Bi G."/>
            <person name="Li C."/>
            <person name="Du R."/>
            <person name="Wang X."/>
            <person name="Sun T."/>
            <person name="Guo L."/>
            <person name="Liang H."/>
            <person name="Lu P."/>
            <person name="Wu Y."/>
            <person name="Zhang Z."/>
            <person name="Ro D.K."/>
            <person name="Shang Y."/>
            <person name="Huang S."/>
            <person name="Yan J."/>
        </authorList>
    </citation>
    <scope>NUCLEOTIDE SEQUENCE [LARGE SCALE GENOMIC DNA]</scope>
    <source>
        <strain evidence="1">Ta-2019</strain>
    </source>
</reference>
<name>A0AA38F5Z7_TAXCH</name>